<dbReference type="GO" id="GO:0004623">
    <property type="term" value="F:phospholipase A2 activity"/>
    <property type="evidence" value="ECO:0007669"/>
    <property type="project" value="TreeGrafter"/>
</dbReference>
<dbReference type="PANTHER" id="PTHR10728:SF40">
    <property type="entry name" value="PATATIN FAMILY PROTEIN"/>
    <property type="match status" value="1"/>
</dbReference>
<dbReference type="SUPFAM" id="SSF52151">
    <property type="entry name" value="FabD/lysophospholipase-like"/>
    <property type="match status" value="2"/>
</dbReference>
<feature type="transmembrane region" description="Helical" evidence="2">
    <location>
        <begin position="311"/>
        <end position="339"/>
    </location>
</feature>
<proteinExistence type="predicted"/>
<dbReference type="Pfam" id="PF01734">
    <property type="entry name" value="Patatin"/>
    <property type="match status" value="1"/>
</dbReference>
<gene>
    <name evidence="4" type="ORF">D0Z08_07925</name>
</gene>
<feature type="domain" description="PNPLA" evidence="3">
    <location>
        <begin position="203"/>
        <end position="251"/>
    </location>
</feature>
<evidence type="ECO:0000313" key="4">
    <source>
        <dbReference type="EMBL" id="RHW27598.1"/>
    </source>
</evidence>
<dbReference type="GO" id="GO:0046475">
    <property type="term" value="P:glycerophospholipid catabolic process"/>
    <property type="evidence" value="ECO:0007669"/>
    <property type="project" value="TreeGrafter"/>
</dbReference>
<feature type="transmembrane region" description="Helical" evidence="2">
    <location>
        <begin position="399"/>
        <end position="421"/>
    </location>
</feature>
<feature type="transmembrane region" description="Helical" evidence="2">
    <location>
        <begin position="482"/>
        <end position="501"/>
    </location>
</feature>
<feature type="transmembrane region" description="Helical" evidence="2">
    <location>
        <begin position="534"/>
        <end position="556"/>
    </location>
</feature>
<evidence type="ECO:0000256" key="2">
    <source>
        <dbReference type="SAM" id="Phobius"/>
    </source>
</evidence>
<dbReference type="InterPro" id="IPR002641">
    <property type="entry name" value="PNPLA_dom"/>
</dbReference>
<dbReference type="InterPro" id="IPR016035">
    <property type="entry name" value="Acyl_Trfase/lysoPLipase"/>
</dbReference>
<sequence>MDVTRVVQRGRWREFRRTLLIAAGLLVLQQPLRWVVDAPWFVDRLDSVHEFNDVVPARMSLIVDVMLVVAYVFVAYRAFGLLRSSRAEAWPEWAGGDRSRIPPPLVVNKVGLALVLAGAGLDLWEDLRLWVLFGQVPHDLTLGFDEVFTTGDGGHGYTLVMWAVVAAGFGFQAVSFIGFPRASADGRPALAELAKLDKGGTVICCSGGGIRSAAFSLGGLQALTEHDIYPDARAVVGVSGGGYVGAAYHVLRWNPVDSPPRACEVGEKDWGSLNSAEPAFAPGSPEMQWLRRHTQYVLNGIRIAAQGALSLMFGIAVNLLLMAAVLGGTAWVLAWLMLASGRLTTWQGTAISGELADDWWFLGWVWLVPAAGVAVFLVEKATDRLTTIPWGARNFLRILTGYLLIGGLAMVALLVGVPALVAELAEYAATSDSMWAGLLHQLGFVPTEVCMDALASTDACGVSQAVAEATTPSDAVAGTSPATVPGVSIATVVASILAVLASAKSAASDKQEAETATRLSGLLSKVWTKIKDPVVPWAALVAVALIAITVLLRWVAVLVADPDLISKWEYAGWFAVLLLLTKLITDANRTSLHHFFRERISYAFLVRRNGNSVQPVPYKRALRFSEALPPAGRGPQLVACAVANVSDEEFVPSRRGCVPFVFDHRQIGLTDRLLPAGAARRVSATYEFAADARYRDATIPAAVAMSAAAFSPLAGRENVRLGPYRAVLALGNARLGVWLPNPLWVDELGLVRRLVRLRRWDEATWIAAGLPDGEYSRLSARTQEHLDGPVDRARVVKDEAVDPAERQAAETALHEMLAALPQPDPWMAVAGELVRAVFKKPGVSRLAKEAFGKASVYDRFLYVTDGGHYDNLGLIEALRRKPDRIFVLDASNDKEDTFRTLGRAIATARMDLDCEVEMDPRGMRRLSETRSGAAWCRGRYEFADRSGEGTIYLAKAILLNDLSWDIEAYSADNLDFPRTSTGNQLYSEFDFEAYRALGTTAVRKLLASDDYRA</sequence>
<feature type="transmembrane region" description="Helical" evidence="2">
    <location>
        <begin position="106"/>
        <end position="124"/>
    </location>
</feature>
<evidence type="ECO:0000256" key="1">
    <source>
        <dbReference type="ARBA" id="ARBA00023098"/>
    </source>
</evidence>
<keyword evidence="2" id="KW-0472">Membrane</keyword>
<feature type="transmembrane region" description="Helical" evidence="2">
    <location>
        <begin position="359"/>
        <end position="378"/>
    </location>
</feature>
<organism evidence="4 5">
    <name type="scientific">Nocardioides immobilis</name>
    <dbReference type="NCBI Taxonomy" id="2049295"/>
    <lineage>
        <taxon>Bacteria</taxon>
        <taxon>Bacillati</taxon>
        <taxon>Actinomycetota</taxon>
        <taxon>Actinomycetes</taxon>
        <taxon>Propionibacteriales</taxon>
        <taxon>Nocardioidaceae</taxon>
        <taxon>Nocardioides</taxon>
    </lineage>
</organism>
<name>A0A417Y4I7_9ACTN</name>
<reference evidence="4 5" key="1">
    <citation type="submission" date="2018-09" db="EMBL/GenBank/DDBJ databases">
        <title>Genome sequencing of Nocardioides immobilis CCTCC AB 2017083 for comparison to Nocardioides silvaticus.</title>
        <authorList>
            <person name="Li C."/>
            <person name="Wang G."/>
        </authorList>
    </citation>
    <scope>NUCLEOTIDE SEQUENCE [LARGE SCALE GENOMIC DNA]</scope>
    <source>
        <strain evidence="4 5">CCTCC AB 2017083</strain>
    </source>
</reference>
<dbReference type="PANTHER" id="PTHR10728">
    <property type="entry name" value="CYTOSOLIC PHOSPHOLIPASE A2"/>
    <property type="match status" value="1"/>
</dbReference>
<dbReference type="Gene3D" id="3.40.1090.10">
    <property type="entry name" value="Cytosolic phospholipase A2 catalytic domain"/>
    <property type="match status" value="1"/>
</dbReference>
<keyword evidence="1" id="KW-0443">Lipid metabolism</keyword>
<feature type="transmembrane region" description="Helical" evidence="2">
    <location>
        <begin position="159"/>
        <end position="179"/>
    </location>
</feature>
<protein>
    <recommendedName>
        <fullName evidence="3">PNPLA domain-containing protein</fullName>
    </recommendedName>
</protein>
<accession>A0A417Y4I7</accession>
<evidence type="ECO:0000259" key="3">
    <source>
        <dbReference type="Pfam" id="PF01734"/>
    </source>
</evidence>
<dbReference type="AlphaFoldDB" id="A0A417Y4I7"/>
<keyword evidence="2" id="KW-0812">Transmembrane</keyword>
<keyword evidence="2" id="KW-1133">Transmembrane helix</keyword>
<feature type="transmembrane region" description="Helical" evidence="2">
    <location>
        <begin position="57"/>
        <end position="76"/>
    </location>
</feature>
<dbReference type="EMBL" id="QXGH01000012">
    <property type="protein sequence ID" value="RHW27598.1"/>
    <property type="molecule type" value="Genomic_DNA"/>
</dbReference>
<keyword evidence="5" id="KW-1185">Reference proteome</keyword>
<evidence type="ECO:0000313" key="5">
    <source>
        <dbReference type="Proteomes" id="UP000283644"/>
    </source>
</evidence>
<dbReference type="Proteomes" id="UP000283644">
    <property type="component" value="Unassembled WGS sequence"/>
</dbReference>
<comment type="caution">
    <text evidence="4">The sequence shown here is derived from an EMBL/GenBank/DDBJ whole genome shotgun (WGS) entry which is preliminary data.</text>
</comment>
<dbReference type="GO" id="GO:0005829">
    <property type="term" value="C:cytosol"/>
    <property type="evidence" value="ECO:0007669"/>
    <property type="project" value="TreeGrafter"/>
</dbReference>